<evidence type="ECO:0000256" key="2">
    <source>
        <dbReference type="ARBA" id="ARBA00004286"/>
    </source>
</evidence>
<keyword evidence="7 9" id="KW-0539">Nucleus</keyword>
<evidence type="ECO:0000256" key="1">
    <source>
        <dbReference type="ARBA" id="ARBA00004123"/>
    </source>
</evidence>
<evidence type="ECO:0000256" key="5">
    <source>
        <dbReference type="ARBA" id="ARBA00022990"/>
    </source>
</evidence>
<dbReference type="InterPro" id="IPR007125">
    <property type="entry name" value="H2A/H2B/H3"/>
</dbReference>
<gene>
    <name evidence="13" type="primary">LOC102382277</name>
</gene>
<proteinExistence type="inferred from homology"/>
<organism evidence="12 13">
    <name type="scientific">Alligator sinensis</name>
    <name type="common">Chinese alligator</name>
    <dbReference type="NCBI Taxonomy" id="38654"/>
    <lineage>
        <taxon>Eukaryota</taxon>
        <taxon>Metazoa</taxon>
        <taxon>Chordata</taxon>
        <taxon>Craniata</taxon>
        <taxon>Vertebrata</taxon>
        <taxon>Euteleostomi</taxon>
        <taxon>Archelosauria</taxon>
        <taxon>Archosauria</taxon>
        <taxon>Crocodylia</taxon>
        <taxon>Alligatoridae</taxon>
        <taxon>Alligatorinae</taxon>
        <taxon>Alligator</taxon>
    </lineage>
</organism>
<reference evidence="13" key="1">
    <citation type="submission" date="2025-08" db="UniProtKB">
        <authorList>
            <consortium name="RefSeq"/>
        </authorList>
    </citation>
    <scope>IDENTIFICATION</scope>
</reference>
<dbReference type="AlphaFoldDB" id="A0A1U7SW44"/>
<dbReference type="InParanoid" id="A0A1U7SW44"/>
<accession>A0A1U7SW44</accession>
<keyword evidence="6 9" id="KW-0238">DNA-binding</keyword>
<keyword evidence="12" id="KW-1185">Reference proteome</keyword>
<keyword evidence="8 9" id="KW-0544">Nucleosome core</keyword>
<evidence type="ECO:0000313" key="12">
    <source>
        <dbReference type="Proteomes" id="UP000189705"/>
    </source>
</evidence>
<dbReference type="SMART" id="SM00414">
    <property type="entry name" value="H2A"/>
    <property type="match status" value="1"/>
</dbReference>
<dbReference type="PANTHER" id="PTHR23430">
    <property type="entry name" value="HISTONE H2A"/>
    <property type="match status" value="1"/>
</dbReference>
<dbReference type="Pfam" id="PF00125">
    <property type="entry name" value="Histone"/>
    <property type="match status" value="1"/>
</dbReference>
<comment type="subcellular location">
    <subcellularLocation>
        <location evidence="2">Chromosome</location>
    </subcellularLocation>
    <subcellularLocation>
        <location evidence="1 9">Nucleus</location>
    </subcellularLocation>
</comment>
<dbReference type="GO" id="GO:0046982">
    <property type="term" value="F:protein heterodimerization activity"/>
    <property type="evidence" value="ECO:0007669"/>
    <property type="project" value="InterPro"/>
</dbReference>
<evidence type="ECO:0000313" key="13">
    <source>
        <dbReference type="RefSeq" id="XP_006037736.1"/>
    </source>
</evidence>
<feature type="domain" description="Core Histone H2A/H2B/H3" evidence="11">
    <location>
        <begin position="17"/>
        <end position="99"/>
    </location>
</feature>
<dbReference type="FunCoup" id="A0A1U7SW44">
    <property type="interactions" value="78"/>
</dbReference>
<comment type="subunit">
    <text evidence="9">The nucleosome is a histone octamer containing two molecules each of H2A, H2B, H3 and H4 assembled in one H3-H4 heterotetramer and two H2A-H2B heterodimers. The octamer wraps approximately 147 bp of DNA.</text>
</comment>
<dbReference type="eggNOG" id="KOG1756">
    <property type="taxonomic scope" value="Eukaryota"/>
</dbReference>
<evidence type="ECO:0000256" key="4">
    <source>
        <dbReference type="ARBA" id="ARBA00022454"/>
    </source>
</evidence>
<name>A0A1U7SW44_ALLSI</name>
<dbReference type="KEGG" id="asn:102382277"/>
<feature type="compositionally biased region" description="Polar residues" evidence="10">
    <location>
        <begin position="1"/>
        <end position="14"/>
    </location>
</feature>
<dbReference type="InterPro" id="IPR009072">
    <property type="entry name" value="Histone-fold"/>
</dbReference>
<evidence type="ECO:0000256" key="8">
    <source>
        <dbReference type="ARBA" id="ARBA00023269"/>
    </source>
</evidence>
<dbReference type="GO" id="GO:0005634">
    <property type="term" value="C:nucleus"/>
    <property type="evidence" value="ECO:0007669"/>
    <property type="project" value="UniProtKB-SubCell"/>
</dbReference>
<dbReference type="Gene3D" id="1.10.20.10">
    <property type="entry name" value="Histone, subunit A"/>
    <property type="match status" value="1"/>
</dbReference>
<comment type="similarity">
    <text evidence="3 9">Belongs to the histone H2A family.</text>
</comment>
<dbReference type="GO" id="GO:0000786">
    <property type="term" value="C:nucleosome"/>
    <property type="evidence" value="ECO:0007669"/>
    <property type="project" value="UniProtKB-KW"/>
</dbReference>
<evidence type="ECO:0000256" key="9">
    <source>
        <dbReference type="RuleBase" id="RU003767"/>
    </source>
</evidence>
<evidence type="ECO:0000256" key="6">
    <source>
        <dbReference type="ARBA" id="ARBA00023125"/>
    </source>
</evidence>
<feature type="region of interest" description="Disordered" evidence="10">
    <location>
        <begin position="1"/>
        <end position="24"/>
    </location>
</feature>
<dbReference type="InterPro" id="IPR032458">
    <property type="entry name" value="Histone_H2A_CS"/>
</dbReference>
<dbReference type="PRINTS" id="PR00620">
    <property type="entry name" value="HISTONEH2A"/>
</dbReference>
<keyword evidence="4 9" id="KW-0158">Chromosome</keyword>
<protein>
    <recommendedName>
        <fullName evidence="9">Histone H2A</fullName>
    </recommendedName>
</protein>
<dbReference type="STRING" id="38654.A0A1U7SW44"/>
<dbReference type="PROSITE" id="PS00046">
    <property type="entry name" value="HISTONE_H2A"/>
    <property type="match status" value="1"/>
</dbReference>
<evidence type="ECO:0000259" key="11">
    <source>
        <dbReference type="Pfam" id="PF00125"/>
    </source>
</evidence>
<evidence type="ECO:0000256" key="10">
    <source>
        <dbReference type="SAM" id="MobiDB-lite"/>
    </source>
</evidence>
<dbReference type="Proteomes" id="UP000189705">
    <property type="component" value="Unplaced"/>
</dbReference>
<dbReference type="CDD" id="cd00074">
    <property type="entry name" value="HFD_H2A"/>
    <property type="match status" value="1"/>
</dbReference>
<feature type="compositionally biased region" description="Basic residues" evidence="10">
    <location>
        <begin position="132"/>
        <end position="142"/>
    </location>
</feature>
<dbReference type="RefSeq" id="XP_006037736.1">
    <property type="nucleotide sequence ID" value="XM_006037674.1"/>
</dbReference>
<evidence type="ECO:0000256" key="3">
    <source>
        <dbReference type="ARBA" id="ARBA00010691"/>
    </source>
</evidence>
<dbReference type="InterPro" id="IPR002119">
    <property type="entry name" value="Histone_H2A"/>
</dbReference>
<dbReference type="GeneID" id="102382277"/>
<keyword evidence="5" id="KW-0007">Acetylation</keyword>
<feature type="region of interest" description="Disordered" evidence="10">
    <location>
        <begin position="112"/>
        <end position="150"/>
    </location>
</feature>
<dbReference type="GO" id="GO:0030527">
    <property type="term" value="F:structural constituent of chromatin"/>
    <property type="evidence" value="ECO:0007669"/>
    <property type="project" value="InterPro"/>
</dbReference>
<sequence length="150" mass="16409">MAETNTESNSQYSGDASKAKEVKAKVSRSSRAGLVFPVGRIDRLLRKGQFADRVGAEAPVYMAAVLQYLTHEIIDSAGEVTKCNKKRWISQQHLQLAIQRNGNLKNLLGGASISQDSVPPQNKPAPLLSMKKSSRRCPRGRTTHAPVIVK</sequence>
<dbReference type="GO" id="GO:0003677">
    <property type="term" value="F:DNA binding"/>
    <property type="evidence" value="ECO:0007669"/>
    <property type="project" value="UniProtKB-KW"/>
</dbReference>
<evidence type="ECO:0000256" key="7">
    <source>
        <dbReference type="ARBA" id="ARBA00023242"/>
    </source>
</evidence>
<dbReference type="SUPFAM" id="SSF47113">
    <property type="entry name" value="Histone-fold"/>
    <property type="match status" value="1"/>
</dbReference>